<dbReference type="Proteomes" id="UP001501581">
    <property type="component" value="Unassembled WGS sequence"/>
</dbReference>
<feature type="transmembrane region" description="Helical" evidence="1">
    <location>
        <begin position="337"/>
        <end position="359"/>
    </location>
</feature>
<dbReference type="InterPro" id="IPR046264">
    <property type="entry name" value="DUF6297"/>
</dbReference>
<comment type="caution">
    <text evidence="2">The sequence shown here is derived from an EMBL/GenBank/DDBJ whole genome shotgun (WGS) entry which is preliminary data.</text>
</comment>
<name>A0ABN1TPZ4_9ACTN</name>
<keyword evidence="1" id="KW-0472">Membrane</keyword>
<gene>
    <name evidence="2" type="ORF">GCM10009668_12830</name>
</gene>
<feature type="transmembrane region" description="Helical" evidence="1">
    <location>
        <begin position="313"/>
        <end position="331"/>
    </location>
</feature>
<feature type="transmembrane region" description="Helical" evidence="1">
    <location>
        <begin position="38"/>
        <end position="63"/>
    </location>
</feature>
<evidence type="ECO:0000256" key="1">
    <source>
        <dbReference type="SAM" id="Phobius"/>
    </source>
</evidence>
<sequence>MPPDARSAAREVRELRGEIRHWRRSRANASLGQAISDAYIGVLAFVMLGSMLVNTLIGVAGLSEEHCTSQGCRDARGLLPWVVAGATLVVLWALARTFGPVYAAPSVAYWLMETPLDRGVLLRGRLRLLVAAFALAAAAVAAGAALLAGFGAGSTVAFALLVAGAAASGIALAVLGQSSTRNPVLVLAGLALAGTWGSLLALTLHRAPELERPQSAPAWWWLLGGVLTALAVVAGLAARRLTRRLRRRDIVRGGTLVPGLGGALANLDLALTYDVLLAYRWRSRGSARSRRGGPSGAAALIWTDLIRIARSPVWLVLLAAAVVVPYAAQTAGAERVVVIVVAGCGFLAGLPFLSALRVLTRTAGVARQFPTSLGATRGAALAVPAILLGCFGLACVPAVHRAVDVPWSTALLLALAAAAGGLASGVRWVTGRPPDYGRPLITSPAGAVPTNLYGSALRGFDILLLTTAPMLLAPSDGGAAGSLVISAIVLAYLANRK</sequence>
<dbReference type="EMBL" id="BAAALG010000004">
    <property type="protein sequence ID" value="GAA1097291.1"/>
    <property type="molecule type" value="Genomic_DNA"/>
</dbReference>
<keyword evidence="3" id="KW-1185">Reference proteome</keyword>
<keyword evidence="1" id="KW-1133">Transmembrane helix</keyword>
<organism evidence="2 3">
    <name type="scientific">Nocardioides dubius</name>
    <dbReference type="NCBI Taxonomy" id="317019"/>
    <lineage>
        <taxon>Bacteria</taxon>
        <taxon>Bacillati</taxon>
        <taxon>Actinomycetota</taxon>
        <taxon>Actinomycetes</taxon>
        <taxon>Propionibacteriales</taxon>
        <taxon>Nocardioidaceae</taxon>
        <taxon>Nocardioides</taxon>
    </lineage>
</organism>
<feature type="transmembrane region" description="Helical" evidence="1">
    <location>
        <begin position="156"/>
        <end position="175"/>
    </location>
</feature>
<feature type="transmembrane region" description="Helical" evidence="1">
    <location>
        <begin position="218"/>
        <end position="238"/>
    </location>
</feature>
<feature type="transmembrane region" description="Helical" evidence="1">
    <location>
        <begin position="128"/>
        <end position="150"/>
    </location>
</feature>
<keyword evidence="1" id="KW-0812">Transmembrane</keyword>
<evidence type="ECO:0000313" key="3">
    <source>
        <dbReference type="Proteomes" id="UP001501581"/>
    </source>
</evidence>
<feature type="transmembrane region" description="Helical" evidence="1">
    <location>
        <begin position="379"/>
        <end position="399"/>
    </location>
</feature>
<evidence type="ECO:0000313" key="2">
    <source>
        <dbReference type="EMBL" id="GAA1097291.1"/>
    </source>
</evidence>
<feature type="transmembrane region" description="Helical" evidence="1">
    <location>
        <begin position="184"/>
        <end position="206"/>
    </location>
</feature>
<feature type="transmembrane region" description="Helical" evidence="1">
    <location>
        <begin position="75"/>
        <end position="94"/>
    </location>
</feature>
<evidence type="ECO:0008006" key="4">
    <source>
        <dbReference type="Google" id="ProtNLM"/>
    </source>
</evidence>
<proteinExistence type="predicted"/>
<dbReference type="RefSeq" id="WP_343992518.1">
    <property type="nucleotide sequence ID" value="NZ_BAAALG010000004.1"/>
</dbReference>
<dbReference type="Pfam" id="PF19814">
    <property type="entry name" value="DUF6297"/>
    <property type="match status" value="1"/>
</dbReference>
<protein>
    <recommendedName>
        <fullName evidence="4">ABC transporter permease</fullName>
    </recommendedName>
</protein>
<accession>A0ABN1TPZ4</accession>
<feature type="transmembrane region" description="Helical" evidence="1">
    <location>
        <begin position="405"/>
        <end position="429"/>
    </location>
</feature>
<feature type="transmembrane region" description="Helical" evidence="1">
    <location>
        <begin position="478"/>
        <end position="495"/>
    </location>
</feature>
<reference evidence="2 3" key="1">
    <citation type="journal article" date="2019" name="Int. J. Syst. Evol. Microbiol.">
        <title>The Global Catalogue of Microorganisms (GCM) 10K type strain sequencing project: providing services to taxonomists for standard genome sequencing and annotation.</title>
        <authorList>
            <consortium name="The Broad Institute Genomics Platform"/>
            <consortium name="The Broad Institute Genome Sequencing Center for Infectious Disease"/>
            <person name="Wu L."/>
            <person name="Ma J."/>
        </authorList>
    </citation>
    <scope>NUCLEOTIDE SEQUENCE [LARGE SCALE GENOMIC DNA]</scope>
    <source>
        <strain evidence="2 3">JCM 13008</strain>
    </source>
</reference>